<evidence type="ECO:0000313" key="10">
    <source>
        <dbReference type="EMBL" id="MBA8929616.1"/>
    </source>
</evidence>
<keyword evidence="11" id="KW-1185">Reference proteome</keyword>
<feature type="region of interest" description="Disordered" evidence="8">
    <location>
        <begin position="204"/>
        <end position="234"/>
    </location>
</feature>
<dbReference type="Pfam" id="PF09335">
    <property type="entry name" value="VTT_dom"/>
    <property type="match status" value="1"/>
</dbReference>
<dbReference type="RefSeq" id="WP_025361745.1">
    <property type="nucleotide sequence ID" value="NZ_BAAABQ010000089.1"/>
</dbReference>
<evidence type="ECO:0000259" key="9">
    <source>
        <dbReference type="Pfam" id="PF09335"/>
    </source>
</evidence>
<feature type="transmembrane region" description="Helical" evidence="7">
    <location>
        <begin position="16"/>
        <end position="34"/>
    </location>
</feature>
<evidence type="ECO:0000256" key="5">
    <source>
        <dbReference type="ARBA" id="ARBA00022989"/>
    </source>
</evidence>
<comment type="subcellular location">
    <subcellularLocation>
        <location evidence="1 7">Cell membrane</location>
        <topology evidence="1 7">Multi-pass membrane protein</topology>
    </subcellularLocation>
</comment>
<feature type="transmembrane region" description="Helical" evidence="7">
    <location>
        <begin position="171"/>
        <end position="194"/>
    </location>
</feature>
<feature type="compositionally biased region" description="Basic and acidic residues" evidence="8">
    <location>
        <begin position="213"/>
        <end position="223"/>
    </location>
</feature>
<evidence type="ECO:0000256" key="3">
    <source>
        <dbReference type="ARBA" id="ARBA00022475"/>
    </source>
</evidence>
<evidence type="ECO:0000313" key="11">
    <source>
        <dbReference type="Proteomes" id="UP000517916"/>
    </source>
</evidence>
<dbReference type="InterPro" id="IPR032818">
    <property type="entry name" value="DedA-like"/>
</dbReference>
<dbReference type="InterPro" id="IPR032816">
    <property type="entry name" value="VTT_dom"/>
</dbReference>
<dbReference type="PANTHER" id="PTHR30353:SF0">
    <property type="entry name" value="TRANSMEMBRANE PROTEIN"/>
    <property type="match status" value="1"/>
</dbReference>
<sequence length="234" mass="25115">MFDLVGLLHELVSSPWLWLVVFAVATLDALLPFMPSETTVVIVGVLIAPDPVRLALLVITAAAGAFAGDTISYVLGRRSGPRVLARIQRTERGRRAQSWAQQQLGRRGRLLIVFARYVPAGRFATMATAGALGFAPRWYLPPELLGVALWGTQAALIGFLGGSAFQDQPLLGMAASYSVVVGAVLVAGLVRALLTRSRHRRRARPAVAGRARRGADQLSRRSCDQPTSGARRPG</sequence>
<reference evidence="10 11" key="1">
    <citation type="submission" date="2020-08" db="EMBL/GenBank/DDBJ databases">
        <title>Genomic Encyclopedia of Archaeal and Bacterial Type Strains, Phase II (KMG-II): from individual species to whole genera.</title>
        <authorList>
            <person name="Goeker M."/>
        </authorList>
    </citation>
    <scope>NUCLEOTIDE SEQUENCE [LARGE SCALE GENOMIC DNA]</scope>
    <source>
        <strain evidence="10 11">DSM 43850</strain>
    </source>
</reference>
<evidence type="ECO:0000256" key="2">
    <source>
        <dbReference type="ARBA" id="ARBA00010792"/>
    </source>
</evidence>
<name>A0ABR6BSJ5_9PSEU</name>
<gene>
    <name evidence="10" type="ORF">BC739_006834</name>
</gene>
<dbReference type="EMBL" id="JACJID010000005">
    <property type="protein sequence ID" value="MBA8929616.1"/>
    <property type="molecule type" value="Genomic_DNA"/>
</dbReference>
<keyword evidence="6 7" id="KW-0472">Membrane</keyword>
<protein>
    <submittedName>
        <fullName evidence="10">Membrane protein DedA with SNARE-associated domain</fullName>
    </submittedName>
</protein>
<keyword evidence="5 7" id="KW-1133">Transmembrane helix</keyword>
<feature type="transmembrane region" description="Helical" evidence="7">
    <location>
        <begin position="54"/>
        <end position="76"/>
    </location>
</feature>
<dbReference type="Proteomes" id="UP000517916">
    <property type="component" value="Unassembled WGS sequence"/>
</dbReference>
<proteinExistence type="inferred from homology"/>
<evidence type="ECO:0000256" key="4">
    <source>
        <dbReference type="ARBA" id="ARBA00022692"/>
    </source>
</evidence>
<feature type="domain" description="VTT" evidence="9">
    <location>
        <begin position="35"/>
        <end position="158"/>
    </location>
</feature>
<evidence type="ECO:0000256" key="6">
    <source>
        <dbReference type="ARBA" id="ARBA00023136"/>
    </source>
</evidence>
<keyword evidence="4 7" id="KW-0812">Transmembrane</keyword>
<accession>A0ABR6BSJ5</accession>
<evidence type="ECO:0000256" key="8">
    <source>
        <dbReference type="SAM" id="MobiDB-lite"/>
    </source>
</evidence>
<dbReference type="PANTHER" id="PTHR30353">
    <property type="entry name" value="INNER MEMBRANE PROTEIN DEDA-RELATED"/>
    <property type="match status" value="1"/>
</dbReference>
<organism evidence="10 11">
    <name type="scientific">Kutzneria viridogrisea</name>
    <dbReference type="NCBI Taxonomy" id="47990"/>
    <lineage>
        <taxon>Bacteria</taxon>
        <taxon>Bacillati</taxon>
        <taxon>Actinomycetota</taxon>
        <taxon>Actinomycetes</taxon>
        <taxon>Pseudonocardiales</taxon>
        <taxon>Pseudonocardiaceae</taxon>
        <taxon>Kutzneria</taxon>
    </lineage>
</organism>
<evidence type="ECO:0000256" key="1">
    <source>
        <dbReference type="ARBA" id="ARBA00004651"/>
    </source>
</evidence>
<comment type="similarity">
    <text evidence="2 7">Belongs to the DedA family.</text>
</comment>
<keyword evidence="3 7" id="KW-1003">Cell membrane</keyword>
<evidence type="ECO:0000256" key="7">
    <source>
        <dbReference type="RuleBase" id="RU367016"/>
    </source>
</evidence>
<comment type="caution">
    <text evidence="10">The sequence shown here is derived from an EMBL/GenBank/DDBJ whole genome shotgun (WGS) entry which is preliminary data.</text>
</comment>
<comment type="caution">
    <text evidence="7">Lacks conserved residue(s) required for the propagation of feature annotation.</text>
</comment>